<accession>A0A7Y6IAL6</accession>
<dbReference type="Proteomes" id="UP000586042">
    <property type="component" value="Unassembled WGS sequence"/>
</dbReference>
<dbReference type="InterPro" id="IPR036736">
    <property type="entry name" value="ACP-like_sf"/>
</dbReference>
<keyword evidence="3" id="KW-1185">Reference proteome</keyword>
<evidence type="ECO:0000313" key="2">
    <source>
        <dbReference type="EMBL" id="NUW34551.1"/>
    </source>
</evidence>
<dbReference type="Gene3D" id="1.10.1200.10">
    <property type="entry name" value="ACP-like"/>
    <property type="match status" value="1"/>
</dbReference>
<organism evidence="2 3">
    <name type="scientific">Nonomuraea montanisoli</name>
    <dbReference type="NCBI Taxonomy" id="2741721"/>
    <lineage>
        <taxon>Bacteria</taxon>
        <taxon>Bacillati</taxon>
        <taxon>Actinomycetota</taxon>
        <taxon>Actinomycetes</taxon>
        <taxon>Streptosporangiales</taxon>
        <taxon>Streptosporangiaceae</taxon>
        <taxon>Nonomuraea</taxon>
    </lineage>
</organism>
<sequence length="85" mass="9350">MTSTQWPEPFEQILRAFLPQLGQETPLKNDLRLAEHGLDSLATVSLLVEVEDAFGISIPDEFLVPDTFATPSGLWAVVEGLSQQP</sequence>
<dbReference type="RefSeq" id="WP_175591991.1">
    <property type="nucleotide sequence ID" value="NZ_JABWGN010000009.1"/>
</dbReference>
<evidence type="ECO:0000313" key="3">
    <source>
        <dbReference type="Proteomes" id="UP000586042"/>
    </source>
</evidence>
<dbReference type="EMBL" id="JABWGN010000009">
    <property type="protein sequence ID" value="NUW34551.1"/>
    <property type="molecule type" value="Genomic_DNA"/>
</dbReference>
<proteinExistence type="predicted"/>
<protein>
    <submittedName>
        <fullName evidence="2">Acyl carrier protein</fullName>
    </submittedName>
</protein>
<evidence type="ECO:0000259" key="1">
    <source>
        <dbReference type="Pfam" id="PF00550"/>
    </source>
</evidence>
<name>A0A7Y6IAL6_9ACTN</name>
<reference evidence="2 3" key="1">
    <citation type="submission" date="2020-06" db="EMBL/GenBank/DDBJ databases">
        <title>Nonomuraea sp. SMC257, a novel actinomycete isolated from soil.</title>
        <authorList>
            <person name="Chanama M."/>
        </authorList>
    </citation>
    <scope>NUCLEOTIDE SEQUENCE [LARGE SCALE GENOMIC DNA]</scope>
    <source>
        <strain evidence="2 3">SMC257</strain>
    </source>
</reference>
<comment type="caution">
    <text evidence="2">The sequence shown here is derived from an EMBL/GenBank/DDBJ whole genome shotgun (WGS) entry which is preliminary data.</text>
</comment>
<gene>
    <name evidence="2" type="ORF">HTZ77_24375</name>
</gene>
<dbReference type="AlphaFoldDB" id="A0A7Y6IAL6"/>
<feature type="domain" description="Carrier" evidence="1">
    <location>
        <begin position="12"/>
        <end position="72"/>
    </location>
</feature>
<dbReference type="InterPro" id="IPR009081">
    <property type="entry name" value="PP-bd_ACP"/>
</dbReference>
<dbReference type="SUPFAM" id="SSF47336">
    <property type="entry name" value="ACP-like"/>
    <property type="match status" value="1"/>
</dbReference>
<dbReference type="Pfam" id="PF00550">
    <property type="entry name" value="PP-binding"/>
    <property type="match status" value="1"/>
</dbReference>